<evidence type="ECO:0000313" key="2">
    <source>
        <dbReference type="Proteomes" id="UP001177021"/>
    </source>
</evidence>
<protein>
    <submittedName>
        <fullName evidence="1">Uncharacterized protein</fullName>
    </submittedName>
</protein>
<reference evidence="1" key="1">
    <citation type="submission" date="2023-10" db="EMBL/GenBank/DDBJ databases">
        <authorList>
            <person name="Rodriguez Cubillos JULIANA M."/>
            <person name="De Vega J."/>
        </authorList>
    </citation>
    <scope>NUCLEOTIDE SEQUENCE</scope>
</reference>
<organism evidence="1 2">
    <name type="scientific">Trifolium pratense</name>
    <name type="common">Red clover</name>
    <dbReference type="NCBI Taxonomy" id="57577"/>
    <lineage>
        <taxon>Eukaryota</taxon>
        <taxon>Viridiplantae</taxon>
        <taxon>Streptophyta</taxon>
        <taxon>Embryophyta</taxon>
        <taxon>Tracheophyta</taxon>
        <taxon>Spermatophyta</taxon>
        <taxon>Magnoliopsida</taxon>
        <taxon>eudicotyledons</taxon>
        <taxon>Gunneridae</taxon>
        <taxon>Pentapetalae</taxon>
        <taxon>rosids</taxon>
        <taxon>fabids</taxon>
        <taxon>Fabales</taxon>
        <taxon>Fabaceae</taxon>
        <taxon>Papilionoideae</taxon>
        <taxon>50 kb inversion clade</taxon>
        <taxon>NPAAA clade</taxon>
        <taxon>Hologalegina</taxon>
        <taxon>IRL clade</taxon>
        <taxon>Trifolieae</taxon>
        <taxon>Trifolium</taxon>
    </lineage>
</organism>
<proteinExistence type="predicted"/>
<dbReference type="Proteomes" id="UP001177021">
    <property type="component" value="Unassembled WGS sequence"/>
</dbReference>
<dbReference type="EMBL" id="CASHSV030000109">
    <property type="protein sequence ID" value="CAJ2648831.1"/>
    <property type="molecule type" value="Genomic_DNA"/>
</dbReference>
<sequence length="501" mass="56721">MDTNFLWFSIFLSLIILILTTAKRIKSSNKNTSNLPPGPWKLPIFGSIHHLIGSLPHHRMRELSQKYGPIMHLQLGETTTIVISSKEIAKEVLKTNDITFSQRPRFIGAEIVSYGCTSIAFSPYGDYWRQLRKICTMELLSAKRVKSFQSIREEEVSNLIKYISLNTGSTINLTHKIVSMSYNIVSRSAFGDKCKEQEAYVMFIKETLKVAESFSISNLFPSQHWLHVVSGTVHRLKKLHRTGDMILENIINEAKTKIGGDGCLLSYLLSLNDHASSNFDGFHLTINNVKAIIQDIIVGGTESSSTTLVWAFSEMMKNPRVLKKAQAEVRQVFESIGYIDEMALKELKYLKAVIKETLRCHPPGPLLLPRACIETCEISGYTIPAGTQVLVNAWAIGSDQKYWNEGEKFYPERFMDCSIDYKGSNFEFIPFGAGKRICPGMLFAEPTIELPLAQLLYYFDWKLPNGINQESFDMTESFGASVKRKSELFVIPVLYNHVPLE</sequence>
<comment type="caution">
    <text evidence="1">The sequence shown here is derived from an EMBL/GenBank/DDBJ whole genome shotgun (WGS) entry which is preliminary data.</text>
</comment>
<name>A0ACB0JX05_TRIPR</name>
<keyword evidence="2" id="KW-1185">Reference proteome</keyword>
<accession>A0ACB0JX05</accession>
<gene>
    <name evidence="1" type="ORF">MILVUS5_LOCUS17097</name>
</gene>
<evidence type="ECO:0000313" key="1">
    <source>
        <dbReference type="EMBL" id="CAJ2648831.1"/>
    </source>
</evidence>